<protein>
    <submittedName>
        <fullName evidence="2">Uncharacterized protein</fullName>
    </submittedName>
</protein>
<evidence type="ECO:0000313" key="3">
    <source>
        <dbReference type="Proteomes" id="UP000572268"/>
    </source>
</evidence>
<gene>
    <name evidence="2" type="ORF">FOL46_000225</name>
</gene>
<evidence type="ECO:0000256" key="1">
    <source>
        <dbReference type="SAM" id="MobiDB-lite"/>
    </source>
</evidence>
<feature type="non-terminal residue" evidence="2">
    <location>
        <position position="1"/>
    </location>
</feature>
<organism evidence="2 3">
    <name type="scientific">Perkinsus olseni</name>
    <name type="common">Perkinsus atlanticus</name>
    <dbReference type="NCBI Taxonomy" id="32597"/>
    <lineage>
        <taxon>Eukaryota</taxon>
        <taxon>Sar</taxon>
        <taxon>Alveolata</taxon>
        <taxon>Perkinsozoa</taxon>
        <taxon>Perkinsea</taxon>
        <taxon>Perkinsida</taxon>
        <taxon>Perkinsidae</taxon>
        <taxon>Perkinsus</taxon>
    </lineage>
</organism>
<comment type="caution">
    <text evidence="2">The sequence shown here is derived from an EMBL/GenBank/DDBJ whole genome shotgun (WGS) entry which is preliminary data.</text>
</comment>
<dbReference type="EMBL" id="JABANN010001025">
    <property type="protein sequence ID" value="KAF4651613.1"/>
    <property type="molecule type" value="Genomic_DNA"/>
</dbReference>
<proteinExistence type="predicted"/>
<dbReference type="Proteomes" id="UP000572268">
    <property type="component" value="Unassembled WGS sequence"/>
</dbReference>
<accession>A0A7J6KW99</accession>
<feature type="non-terminal residue" evidence="2">
    <location>
        <position position="56"/>
    </location>
</feature>
<reference evidence="2 3" key="1">
    <citation type="submission" date="2020-04" db="EMBL/GenBank/DDBJ databases">
        <title>Perkinsus olseni comparative genomics.</title>
        <authorList>
            <person name="Bogema D.R."/>
        </authorList>
    </citation>
    <scope>NUCLEOTIDE SEQUENCE [LARGE SCALE GENOMIC DNA]</scope>
    <source>
        <strain evidence="2">ATCC PRA-31</strain>
    </source>
</reference>
<feature type="compositionally biased region" description="Basic and acidic residues" evidence="1">
    <location>
        <begin position="44"/>
        <end position="56"/>
    </location>
</feature>
<dbReference type="AlphaFoldDB" id="A0A7J6KW99"/>
<name>A0A7J6KW99_PEROL</name>
<feature type="region of interest" description="Disordered" evidence="1">
    <location>
        <begin position="1"/>
        <end position="56"/>
    </location>
</feature>
<evidence type="ECO:0000313" key="2">
    <source>
        <dbReference type="EMBL" id="KAF4651613.1"/>
    </source>
</evidence>
<sequence>SNLAQSRRRSDLDHKHGLQHHRLPFLPSQRDAHRHWAEVSSRGPDQEESSHDGFDE</sequence>